<proteinExistence type="inferred from homology"/>
<evidence type="ECO:0000313" key="12">
    <source>
        <dbReference type="Proteomes" id="UP000198528"/>
    </source>
</evidence>
<evidence type="ECO:0000313" key="11">
    <source>
        <dbReference type="EMBL" id="SDC60001.1"/>
    </source>
</evidence>
<evidence type="ECO:0000256" key="1">
    <source>
        <dbReference type="ARBA" id="ARBA00022475"/>
    </source>
</evidence>
<comment type="subunit">
    <text evidence="10">Probably interacts with PlsX.</text>
</comment>
<keyword evidence="1 10" id="KW-1003">Cell membrane</keyword>
<accession>A0A1G6MX26</accession>
<evidence type="ECO:0000256" key="4">
    <source>
        <dbReference type="ARBA" id="ARBA00022692"/>
    </source>
</evidence>
<dbReference type="EMBL" id="FMZL01000026">
    <property type="protein sequence ID" value="SDC60001.1"/>
    <property type="molecule type" value="Genomic_DNA"/>
</dbReference>
<evidence type="ECO:0000256" key="10">
    <source>
        <dbReference type="HAMAP-Rule" id="MF_01043"/>
    </source>
</evidence>
<dbReference type="GO" id="GO:0043772">
    <property type="term" value="F:acyl-phosphate glycerol-3-phosphate acyltransferase activity"/>
    <property type="evidence" value="ECO:0007669"/>
    <property type="project" value="UniProtKB-UniRule"/>
</dbReference>
<dbReference type="AlphaFoldDB" id="A0A1G6MX26"/>
<dbReference type="HAMAP" id="MF_01043">
    <property type="entry name" value="PlsY"/>
    <property type="match status" value="1"/>
</dbReference>
<feature type="transmembrane region" description="Helical" evidence="10">
    <location>
        <begin position="128"/>
        <end position="152"/>
    </location>
</feature>
<dbReference type="SMART" id="SM01207">
    <property type="entry name" value="G3P_acyltransf"/>
    <property type="match status" value="1"/>
</dbReference>
<dbReference type="InterPro" id="IPR003811">
    <property type="entry name" value="G3P_acylTferase_PlsY"/>
</dbReference>
<evidence type="ECO:0000256" key="6">
    <source>
        <dbReference type="ARBA" id="ARBA00023098"/>
    </source>
</evidence>
<keyword evidence="5 10" id="KW-1133">Transmembrane helix</keyword>
<reference evidence="12" key="1">
    <citation type="submission" date="2016-10" db="EMBL/GenBank/DDBJ databases">
        <authorList>
            <person name="Varghese N."/>
            <person name="Submissions S."/>
        </authorList>
    </citation>
    <scope>NUCLEOTIDE SEQUENCE [LARGE SCALE GENOMIC DNA]</scope>
    <source>
        <strain evidence="12">DSM 22619</strain>
    </source>
</reference>
<keyword evidence="9 10" id="KW-1208">Phospholipid metabolism</keyword>
<evidence type="ECO:0000256" key="9">
    <source>
        <dbReference type="ARBA" id="ARBA00023264"/>
    </source>
</evidence>
<dbReference type="RefSeq" id="WP_090847562.1">
    <property type="nucleotide sequence ID" value="NZ_FMZL01000026.1"/>
</dbReference>
<keyword evidence="7 10" id="KW-0472">Membrane</keyword>
<comment type="similarity">
    <text evidence="10">Belongs to the PlsY family.</text>
</comment>
<comment type="catalytic activity">
    <reaction evidence="10">
        <text>an acyl phosphate + sn-glycerol 3-phosphate = a 1-acyl-sn-glycero-3-phosphate + phosphate</text>
        <dbReference type="Rhea" id="RHEA:34075"/>
        <dbReference type="ChEBI" id="CHEBI:43474"/>
        <dbReference type="ChEBI" id="CHEBI:57597"/>
        <dbReference type="ChEBI" id="CHEBI:57970"/>
        <dbReference type="ChEBI" id="CHEBI:59918"/>
        <dbReference type="EC" id="2.3.1.275"/>
    </reaction>
</comment>
<evidence type="ECO:0000256" key="7">
    <source>
        <dbReference type="ARBA" id="ARBA00023136"/>
    </source>
</evidence>
<dbReference type="GO" id="GO:0005886">
    <property type="term" value="C:plasma membrane"/>
    <property type="evidence" value="ECO:0007669"/>
    <property type="project" value="UniProtKB-SubCell"/>
</dbReference>
<protein>
    <recommendedName>
        <fullName evidence="10">Glycerol-3-phosphate acyltransferase</fullName>
    </recommendedName>
    <alternativeName>
        <fullName evidence="10">Acyl-PO4 G3P acyltransferase</fullName>
    </alternativeName>
    <alternativeName>
        <fullName evidence="10">Acyl-phosphate--glycerol-3-phosphate acyltransferase</fullName>
    </alternativeName>
    <alternativeName>
        <fullName evidence="10">G3P acyltransferase</fullName>
        <shortName evidence="10">GPAT</shortName>
        <ecNumber evidence="10">2.3.1.275</ecNumber>
    </alternativeName>
    <alternativeName>
        <fullName evidence="10">Lysophosphatidic acid synthase</fullName>
        <shortName evidence="10">LPA synthase</shortName>
    </alternativeName>
</protein>
<dbReference type="EC" id="2.3.1.275" evidence="10"/>
<sequence>MPTIVIATLACMAGAFLICGIPSGLIIARHSSEHVDVRKVGSGNIGMTNVARSAGGGAAALTLLCDAGKGYLAIMLGRLVVSQVAFGGDFSQTAALGASGWSTTALYMACVLGHVYSPYLGFHGGKGISVGLGAGLGFCWPVTLMMLAVFLVLAVPTRYVSLGSVSAAISLPIISFAWGIRGAAIAPLLVVAAVVVFAHRGNIKKLAYGQERKFSVHKRGGEKDGR</sequence>
<keyword evidence="3 10" id="KW-0808">Transferase</keyword>
<dbReference type="STRING" id="604330.SAMN04489857_0914"/>
<feature type="transmembrane region" description="Helical" evidence="10">
    <location>
        <begin position="184"/>
        <end position="203"/>
    </location>
</feature>
<organism evidence="11 12">
    <name type="scientific">Parafannyhessea umbonata</name>
    <dbReference type="NCBI Taxonomy" id="604330"/>
    <lineage>
        <taxon>Bacteria</taxon>
        <taxon>Bacillati</taxon>
        <taxon>Actinomycetota</taxon>
        <taxon>Coriobacteriia</taxon>
        <taxon>Coriobacteriales</taxon>
        <taxon>Atopobiaceae</taxon>
        <taxon>Parafannyhessea</taxon>
    </lineage>
</organism>
<keyword evidence="4 10" id="KW-0812">Transmembrane</keyword>
<feature type="transmembrane region" description="Helical" evidence="10">
    <location>
        <begin position="159"/>
        <end position="178"/>
    </location>
</feature>
<comment type="pathway">
    <text evidence="10">Lipid metabolism; phospholipid metabolism.</text>
</comment>
<keyword evidence="12" id="KW-1185">Reference proteome</keyword>
<keyword evidence="8 10" id="KW-0594">Phospholipid biosynthesis</keyword>
<dbReference type="GO" id="GO:0008654">
    <property type="term" value="P:phospholipid biosynthetic process"/>
    <property type="evidence" value="ECO:0007669"/>
    <property type="project" value="UniProtKB-UniRule"/>
</dbReference>
<feature type="transmembrane region" description="Helical" evidence="10">
    <location>
        <begin position="94"/>
        <end position="116"/>
    </location>
</feature>
<keyword evidence="2 10" id="KW-0444">Lipid biosynthesis</keyword>
<evidence type="ECO:0000256" key="8">
    <source>
        <dbReference type="ARBA" id="ARBA00023209"/>
    </source>
</evidence>
<comment type="function">
    <text evidence="10">Catalyzes the transfer of an acyl group from acyl-phosphate (acyl-PO(4)) to glycerol-3-phosphate (G3P) to form lysophosphatidic acid (LPA). This enzyme utilizes acyl-phosphate as fatty acyl donor, but not acyl-CoA or acyl-ACP.</text>
</comment>
<feature type="transmembrane region" description="Helical" evidence="10">
    <location>
        <begin position="6"/>
        <end position="28"/>
    </location>
</feature>
<evidence type="ECO:0000256" key="2">
    <source>
        <dbReference type="ARBA" id="ARBA00022516"/>
    </source>
</evidence>
<keyword evidence="11" id="KW-0012">Acyltransferase</keyword>
<dbReference type="Proteomes" id="UP000198528">
    <property type="component" value="Unassembled WGS sequence"/>
</dbReference>
<evidence type="ECO:0000256" key="5">
    <source>
        <dbReference type="ARBA" id="ARBA00022989"/>
    </source>
</evidence>
<gene>
    <name evidence="10" type="primary">plsY</name>
    <name evidence="11" type="ORF">SAMN04487824_12618</name>
</gene>
<comment type="subcellular location">
    <subcellularLocation>
        <location evidence="10">Cell membrane</location>
        <topology evidence="10">Multi-pass membrane protein</topology>
    </subcellularLocation>
</comment>
<dbReference type="PANTHER" id="PTHR30309">
    <property type="entry name" value="INNER MEMBRANE PROTEIN YGIH"/>
    <property type="match status" value="1"/>
</dbReference>
<keyword evidence="6 10" id="KW-0443">Lipid metabolism</keyword>
<dbReference type="PANTHER" id="PTHR30309:SF0">
    <property type="entry name" value="GLYCEROL-3-PHOSPHATE ACYLTRANSFERASE-RELATED"/>
    <property type="match status" value="1"/>
</dbReference>
<name>A0A1G6MX26_9ACTN</name>
<evidence type="ECO:0000256" key="3">
    <source>
        <dbReference type="ARBA" id="ARBA00022679"/>
    </source>
</evidence>
<dbReference type="Pfam" id="PF02660">
    <property type="entry name" value="G3P_acyltransf"/>
    <property type="match status" value="1"/>
</dbReference>
<dbReference type="UniPathway" id="UPA00085"/>